<dbReference type="PANTHER" id="PTHR36885">
    <property type="entry name" value="EXPRESSED PROTEIN"/>
    <property type="match status" value="1"/>
</dbReference>
<name>A0A8J5HPB6_ZINOF</name>
<sequence>MASVPNPMHPVRRLFELLEEQQEPFLLDVYLLEHGYSDSRAMEGTVTSICWPGSSSCSCRKLRIFGIYGWRKNRGGLLRCLLNKFAYTKLIRKAWRWPIKDNKRAVEFHRLSTSCGTEEEDLDKEVLSPVSVLELQAEEEVSSSSNFDSPTERSESPWACMDPQKTRRRCFFEPHHFVDSRGNLIEVGILSWDNLAHLIASDLAKSRREWTQFQVEETEVGVEIEQIIFEEIREEILVDVLDSLDCCGLKILPLLLVILEAKILVLDAAAASGPPSKFSVSDAAGPSSEFEHGVKLFVGGISLDMRAESLKAARREVRVGRRDGDEGPVVGFVEFADTGGAERPQSCHKQTNGRCCFLGF</sequence>
<dbReference type="PANTHER" id="PTHR36885:SF2">
    <property type="entry name" value="DUF4378 DOMAIN-CONTAINING PROTEIN"/>
    <property type="match status" value="1"/>
</dbReference>
<evidence type="ECO:0000313" key="3">
    <source>
        <dbReference type="Proteomes" id="UP000734854"/>
    </source>
</evidence>
<evidence type="ECO:0008006" key="4">
    <source>
        <dbReference type="Google" id="ProtNLM"/>
    </source>
</evidence>
<gene>
    <name evidence="2" type="ORF">ZIOFF_006983</name>
</gene>
<accession>A0A8J5HPB6</accession>
<dbReference type="EMBL" id="JACMSC010000002">
    <property type="protein sequence ID" value="KAG6533118.1"/>
    <property type="molecule type" value="Genomic_DNA"/>
</dbReference>
<reference evidence="2 3" key="1">
    <citation type="submission" date="2020-08" db="EMBL/GenBank/DDBJ databases">
        <title>Plant Genome Project.</title>
        <authorList>
            <person name="Zhang R.-G."/>
        </authorList>
    </citation>
    <scope>NUCLEOTIDE SEQUENCE [LARGE SCALE GENOMIC DNA]</scope>
    <source>
        <tissue evidence="2">Rhizome</tissue>
    </source>
</reference>
<comment type="caution">
    <text evidence="2">The sequence shown here is derived from an EMBL/GenBank/DDBJ whole genome shotgun (WGS) entry which is preliminary data.</text>
</comment>
<dbReference type="Proteomes" id="UP000734854">
    <property type="component" value="Unassembled WGS sequence"/>
</dbReference>
<organism evidence="2 3">
    <name type="scientific">Zingiber officinale</name>
    <name type="common">Ginger</name>
    <name type="synonym">Amomum zingiber</name>
    <dbReference type="NCBI Taxonomy" id="94328"/>
    <lineage>
        <taxon>Eukaryota</taxon>
        <taxon>Viridiplantae</taxon>
        <taxon>Streptophyta</taxon>
        <taxon>Embryophyta</taxon>
        <taxon>Tracheophyta</taxon>
        <taxon>Spermatophyta</taxon>
        <taxon>Magnoliopsida</taxon>
        <taxon>Liliopsida</taxon>
        <taxon>Zingiberales</taxon>
        <taxon>Zingiberaceae</taxon>
        <taxon>Zingiber</taxon>
    </lineage>
</organism>
<evidence type="ECO:0000256" key="1">
    <source>
        <dbReference type="SAM" id="MobiDB-lite"/>
    </source>
</evidence>
<dbReference type="CDD" id="cd00590">
    <property type="entry name" value="RRM_SF"/>
    <property type="match status" value="1"/>
</dbReference>
<feature type="region of interest" description="Disordered" evidence="1">
    <location>
        <begin position="138"/>
        <end position="158"/>
    </location>
</feature>
<protein>
    <recommendedName>
        <fullName evidence="4">RRM domain-containing protein</fullName>
    </recommendedName>
</protein>
<proteinExistence type="predicted"/>
<dbReference type="AlphaFoldDB" id="A0A8J5HPB6"/>
<keyword evidence="3" id="KW-1185">Reference proteome</keyword>
<evidence type="ECO:0000313" key="2">
    <source>
        <dbReference type="EMBL" id="KAG6533118.1"/>
    </source>
</evidence>